<keyword evidence="1" id="KW-1133">Transmembrane helix</keyword>
<keyword evidence="1" id="KW-0472">Membrane</keyword>
<keyword evidence="4" id="KW-1185">Reference proteome</keyword>
<dbReference type="EMBL" id="KV722366">
    <property type="protein sequence ID" value="OCH92644.1"/>
    <property type="molecule type" value="Genomic_DNA"/>
</dbReference>
<proteinExistence type="predicted"/>
<evidence type="ECO:0000256" key="1">
    <source>
        <dbReference type="SAM" id="Phobius"/>
    </source>
</evidence>
<evidence type="ECO:0000259" key="2">
    <source>
        <dbReference type="Pfam" id="PF20151"/>
    </source>
</evidence>
<evidence type="ECO:0000313" key="3">
    <source>
        <dbReference type="EMBL" id="OCH92644.1"/>
    </source>
</evidence>
<dbReference type="AlphaFoldDB" id="A0A8E2B0T6"/>
<dbReference type="Proteomes" id="UP000250043">
    <property type="component" value="Unassembled WGS sequence"/>
</dbReference>
<feature type="transmembrane region" description="Helical" evidence="1">
    <location>
        <begin position="51"/>
        <end position="72"/>
    </location>
</feature>
<dbReference type="InterPro" id="IPR045340">
    <property type="entry name" value="DUF6533"/>
</dbReference>
<sequence length="129" mass="14691">MGSQLLANANNEWISSLASLAGSAIVFHDHLITVSQEVQFVWGRRWTSVNLLFYLNRWITLLWACLNVAILFPMVSPNVSEKKICIKQPVADIFFEQGLRCHEQLVRRLSSTLADYMAFLLIHSSVRGQ</sequence>
<reference evidence="3 4" key="1">
    <citation type="submission" date="2016-07" db="EMBL/GenBank/DDBJ databases">
        <title>Draft genome of the white-rot fungus Obba rivulosa 3A-2.</title>
        <authorList>
            <consortium name="DOE Joint Genome Institute"/>
            <person name="Miettinen O."/>
            <person name="Riley R."/>
            <person name="Acob R."/>
            <person name="Barry K."/>
            <person name="Cullen D."/>
            <person name="De Vries R."/>
            <person name="Hainaut M."/>
            <person name="Hatakka A."/>
            <person name="Henrissat B."/>
            <person name="Hilden K."/>
            <person name="Kuo R."/>
            <person name="Labutti K."/>
            <person name="Lipzen A."/>
            <person name="Makela M.R."/>
            <person name="Sandor L."/>
            <person name="Spatafora J.W."/>
            <person name="Grigoriev I.V."/>
            <person name="Hibbett D.S."/>
        </authorList>
    </citation>
    <scope>NUCLEOTIDE SEQUENCE [LARGE SCALE GENOMIC DNA]</scope>
    <source>
        <strain evidence="3 4">3A-2</strain>
    </source>
</reference>
<evidence type="ECO:0000313" key="4">
    <source>
        <dbReference type="Proteomes" id="UP000250043"/>
    </source>
</evidence>
<accession>A0A8E2B0T6</accession>
<gene>
    <name evidence="3" type="ORF">OBBRIDRAFT_423876</name>
</gene>
<feature type="domain" description="DUF6533" evidence="2">
    <location>
        <begin position="19"/>
        <end position="62"/>
    </location>
</feature>
<dbReference type="OrthoDB" id="2745134at2759"/>
<dbReference type="Pfam" id="PF20151">
    <property type="entry name" value="DUF6533"/>
    <property type="match status" value="1"/>
</dbReference>
<organism evidence="3 4">
    <name type="scientific">Obba rivulosa</name>
    <dbReference type="NCBI Taxonomy" id="1052685"/>
    <lineage>
        <taxon>Eukaryota</taxon>
        <taxon>Fungi</taxon>
        <taxon>Dikarya</taxon>
        <taxon>Basidiomycota</taxon>
        <taxon>Agaricomycotina</taxon>
        <taxon>Agaricomycetes</taxon>
        <taxon>Polyporales</taxon>
        <taxon>Gelatoporiaceae</taxon>
        <taxon>Obba</taxon>
    </lineage>
</organism>
<protein>
    <recommendedName>
        <fullName evidence="2">DUF6533 domain-containing protein</fullName>
    </recommendedName>
</protein>
<name>A0A8E2B0T6_9APHY</name>
<keyword evidence="1" id="KW-0812">Transmembrane</keyword>